<proteinExistence type="predicted"/>
<evidence type="ECO:0000313" key="2">
    <source>
        <dbReference type="EMBL" id="KAK0445643.1"/>
    </source>
</evidence>
<evidence type="ECO:0000313" key="3">
    <source>
        <dbReference type="Proteomes" id="UP001175211"/>
    </source>
</evidence>
<feature type="region of interest" description="Disordered" evidence="1">
    <location>
        <begin position="188"/>
        <end position="214"/>
    </location>
</feature>
<accession>A0AA39JN17</accession>
<dbReference type="GeneID" id="85367548"/>
<comment type="caution">
    <text evidence="2">The sequence shown here is derived from an EMBL/GenBank/DDBJ whole genome shotgun (WGS) entry which is preliminary data.</text>
</comment>
<sequence length="214" mass="23894">MSVQEIRIRHYSCTQAASAAEALLREKCLGLSIVQAPGRDMDYLAVATPQEVVVISLSTVDTTFSKDDSLCTLLYSKKPALAGFHMPQARYSDSLPFEMPCTRYRLVHFPIEISRASILSFECSFLKHRQAKFDGFMVDSLWNDKLGEAEDELFRKVCFRAWISAIIIQKNTSTTPLIQACRDSMAKTGGSRVSRSPTVPGRYSGTCQTDGDFQ</sequence>
<dbReference type="AlphaFoldDB" id="A0AA39JN17"/>
<dbReference type="Proteomes" id="UP001175211">
    <property type="component" value="Unassembled WGS sequence"/>
</dbReference>
<reference evidence="2" key="1">
    <citation type="submission" date="2023-06" db="EMBL/GenBank/DDBJ databases">
        <authorList>
            <consortium name="Lawrence Berkeley National Laboratory"/>
            <person name="Ahrendt S."/>
            <person name="Sahu N."/>
            <person name="Indic B."/>
            <person name="Wong-Bajracharya J."/>
            <person name="Merenyi Z."/>
            <person name="Ke H.-M."/>
            <person name="Monk M."/>
            <person name="Kocsube S."/>
            <person name="Drula E."/>
            <person name="Lipzen A."/>
            <person name="Balint B."/>
            <person name="Henrissat B."/>
            <person name="Andreopoulos B."/>
            <person name="Martin F.M."/>
            <person name="Harder C.B."/>
            <person name="Rigling D."/>
            <person name="Ford K.L."/>
            <person name="Foster G.D."/>
            <person name="Pangilinan J."/>
            <person name="Papanicolaou A."/>
            <person name="Barry K."/>
            <person name="LaButti K."/>
            <person name="Viragh M."/>
            <person name="Koriabine M."/>
            <person name="Yan M."/>
            <person name="Riley R."/>
            <person name="Champramary S."/>
            <person name="Plett K.L."/>
            <person name="Tsai I.J."/>
            <person name="Slot J."/>
            <person name="Sipos G."/>
            <person name="Plett J."/>
            <person name="Nagy L.G."/>
            <person name="Grigoriev I.V."/>
        </authorList>
    </citation>
    <scope>NUCLEOTIDE SEQUENCE</scope>
    <source>
        <strain evidence="2">CCBAS 213</strain>
    </source>
</reference>
<name>A0AA39JN17_ARMTA</name>
<organism evidence="2 3">
    <name type="scientific">Armillaria tabescens</name>
    <name type="common">Ringless honey mushroom</name>
    <name type="synonym">Agaricus tabescens</name>
    <dbReference type="NCBI Taxonomy" id="1929756"/>
    <lineage>
        <taxon>Eukaryota</taxon>
        <taxon>Fungi</taxon>
        <taxon>Dikarya</taxon>
        <taxon>Basidiomycota</taxon>
        <taxon>Agaricomycotina</taxon>
        <taxon>Agaricomycetes</taxon>
        <taxon>Agaricomycetidae</taxon>
        <taxon>Agaricales</taxon>
        <taxon>Marasmiineae</taxon>
        <taxon>Physalacriaceae</taxon>
        <taxon>Desarmillaria</taxon>
    </lineage>
</organism>
<gene>
    <name evidence="2" type="ORF">EV420DRAFT_922223</name>
</gene>
<feature type="compositionally biased region" description="Polar residues" evidence="1">
    <location>
        <begin position="205"/>
        <end position="214"/>
    </location>
</feature>
<protein>
    <submittedName>
        <fullName evidence="2">Uncharacterized protein</fullName>
    </submittedName>
</protein>
<evidence type="ECO:0000256" key="1">
    <source>
        <dbReference type="SAM" id="MobiDB-lite"/>
    </source>
</evidence>
<keyword evidence="3" id="KW-1185">Reference proteome</keyword>
<dbReference type="RefSeq" id="XP_060325547.1">
    <property type="nucleotide sequence ID" value="XM_060484000.1"/>
</dbReference>
<dbReference type="EMBL" id="JAUEPS010000049">
    <property type="protein sequence ID" value="KAK0445643.1"/>
    <property type="molecule type" value="Genomic_DNA"/>
</dbReference>